<keyword evidence="2 11" id="KW-1003">Cell membrane</keyword>
<evidence type="ECO:0000256" key="3">
    <source>
        <dbReference type="ARBA" id="ARBA00022538"/>
    </source>
</evidence>
<evidence type="ECO:0000256" key="1">
    <source>
        <dbReference type="ARBA" id="ARBA00022448"/>
    </source>
</evidence>
<evidence type="ECO:0000256" key="10">
    <source>
        <dbReference type="ARBA" id="ARBA00023136"/>
    </source>
</evidence>
<accession>A0ABW3UX80</accession>
<evidence type="ECO:0000256" key="5">
    <source>
        <dbReference type="ARBA" id="ARBA00022741"/>
    </source>
</evidence>
<dbReference type="Proteomes" id="UP001597180">
    <property type="component" value="Unassembled WGS sequence"/>
</dbReference>
<keyword evidence="8 11" id="KW-1133">Transmembrane helix</keyword>
<protein>
    <recommendedName>
        <fullName evidence="11">Potassium-transporting ATPase KdpC subunit</fullName>
    </recommendedName>
    <alternativeName>
        <fullName evidence="11">ATP phosphohydrolase [potassium-transporting] C chain</fullName>
    </alternativeName>
    <alternativeName>
        <fullName evidence="11">Potassium-binding and translocating subunit C</fullName>
    </alternativeName>
    <alternativeName>
        <fullName evidence="11">Potassium-translocating ATPase C chain</fullName>
    </alternativeName>
</protein>
<comment type="subcellular location">
    <subcellularLocation>
        <location evidence="11">Cell membrane</location>
        <topology evidence="11">Single-pass membrane protein</topology>
    </subcellularLocation>
</comment>
<evidence type="ECO:0000313" key="13">
    <source>
        <dbReference type="Proteomes" id="UP001597180"/>
    </source>
</evidence>
<sequence>MKPSTSATASAAHPSAGTVSFFTVLRIAVVFIVLCGIVYPLVCTGLAQVLMPGKANGSLVSNASGQIVGSELIGQSFTDPKWFQGRVSSIEYKAEASGTNNYAPSNSELIKRTQASIEEWKANNPDVPISKLPIDLITNSASGLDPHISPESAQAQVPRISKLTGIPQEQLSKLVDAHIEGRDLGLFGEPRVNVLKLNIDLEALTHK</sequence>
<comment type="similarity">
    <text evidence="11">Belongs to the KdpC family.</text>
</comment>
<dbReference type="PANTHER" id="PTHR30042">
    <property type="entry name" value="POTASSIUM-TRANSPORTING ATPASE C CHAIN"/>
    <property type="match status" value="1"/>
</dbReference>
<keyword evidence="1 11" id="KW-0813">Transport</keyword>
<evidence type="ECO:0000256" key="4">
    <source>
        <dbReference type="ARBA" id="ARBA00022692"/>
    </source>
</evidence>
<comment type="function">
    <text evidence="11">Part of the high-affinity ATP-driven potassium transport (or Kdp) system, which catalyzes the hydrolysis of ATP coupled with the electrogenic transport of potassium into the cytoplasm. This subunit acts as a catalytic chaperone that increases the ATP-binding affinity of the ATP-hydrolyzing subunit KdpB by the formation of a transient KdpB/KdpC/ATP ternary complex.</text>
</comment>
<dbReference type="NCBIfam" id="TIGR00681">
    <property type="entry name" value="kdpC"/>
    <property type="match status" value="1"/>
</dbReference>
<keyword evidence="9 11" id="KW-0406">Ion transport</keyword>
<evidence type="ECO:0000256" key="8">
    <source>
        <dbReference type="ARBA" id="ARBA00022989"/>
    </source>
</evidence>
<name>A0ABW3UX80_9BACL</name>
<keyword evidence="3 11" id="KW-0633">Potassium transport</keyword>
<dbReference type="PIRSF" id="PIRSF001296">
    <property type="entry name" value="K_ATPase_KdpC"/>
    <property type="match status" value="1"/>
</dbReference>
<keyword evidence="4 11" id="KW-0812">Transmembrane</keyword>
<keyword evidence="6 11" id="KW-0067">ATP-binding</keyword>
<dbReference type="RefSeq" id="WP_345592899.1">
    <property type="nucleotide sequence ID" value="NZ_BAABJG010000036.1"/>
</dbReference>
<keyword evidence="5 11" id="KW-0547">Nucleotide-binding</keyword>
<keyword evidence="13" id="KW-1185">Reference proteome</keyword>
<comment type="caution">
    <text evidence="12">The sequence shown here is derived from an EMBL/GenBank/DDBJ whole genome shotgun (WGS) entry which is preliminary data.</text>
</comment>
<dbReference type="EMBL" id="JBHTLU010000042">
    <property type="protein sequence ID" value="MFD1224104.1"/>
    <property type="molecule type" value="Genomic_DNA"/>
</dbReference>
<dbReference type="PANTHER" id="PTHR30042:SF2">
    <property type="entry name" value="POTASSIUM-TRANSPORTING ATPASE KDPC SUBUNIT"/>
    <property type="match status" value="1"/>
</dbReference>
<proteinExistence type="inferred from homology"/>
<dbReference type="Pfam" id="PF02669">
    <property type="entry name" value="KdpC"/>
    <property type="match status" value="1"/>
</dbReference>
<evidence type="ECO:0000256" key="9">
    <source>
        <dbReference type="ARBA" id="ARBA00023065"/>
    </source>
</evidence>
<evidence type="ECO:0000256" key="7">
    <source>
        <dbReference type="ARBA" id="ARBA00022958"/>
    </source>
</evidence>
<keyword evidence="10 11" id="KW-0472">Membrane</keyword>
<organism evidence="12 13">
    <name type="scientific">Paenibacillus vulneris</name>
    <dbReference type="NCBI Taxonomy" id="1133364"/>
    <lineage>
        <taxon>Bacteria</taxon>
        <taxon>Bacillati</taxon>
        <taxon>Bacillota</taxon>
        <taxon>Bacilli</taxon>
        <taxon>Bacillales</taxon>
        <taxon>Paenibacillaceae</taxon>
        <taxon>Paenibacillus</taxon>
    </lineage>
</organism>
<evidence type="ECO:0000256" key="6">
    <source>
        <dbReference type="ARBA" id="ARBA00022840"/>
    </source>
</evidence>
<evidence type="ECO:0000313" key="12">
    <source>
        <dbReference type="EMBL" id="MFD1224104.1"/>
    </source>
</evidence>
<gene>
    <name evidence="11 12" type="primary">kdpC</name>
    <name evidence="12" type="ORF">ACFQ4B_28760</name>
</gene>
<dbReference type="InterPro" id="IPR003820">
    <property type="entry name" value="KdpC"/>
</dbReference>
<keyword evidence="7 11" id="KW-0630">Potassium</keyword>
<dbReference type="HAMAP" id="MF_00276">
    <property type="entry name" value="KdpC"/>
    <property type="match status" value="1"/>
</dbReference>
<reference evidence="13" key="1">
    <citation type="journal article" date="2019" name="Int. J. Syst. Evol. Microbiol.">
        <title>The Global Catalogue of Microorganisms (GCM) 10K type strain sequencing project: providing services to taxonomists for standard genome sequencing and annotation.</title>
        <authorList>
            <consortium name="The Broad Institute Genomics Platform"/>
            <consortium name="The Broad Institute Genome Sequencing Center for Infectious Disease"/>
            <person name="Wu L."/>
            <person name="Ma J."/>
        </authorList>
    </citation>
    <scope>NUCLEOTIDE SEQUENCE [LARGE SCALE GENOMIC DNA]</scope>
    <source>
        <strain evidence="13">CCUG 53270</strain>
    </source>
</reference>
<dbReference type="NCBIfam" id="NF001454">
    <property type="entry name" value="PRK00315.1"/>
    <property type="match status" value="1"/>
</dbReference>
<evidence type="ECO:0000256" key="11">
    <source>
        <dbReference type="HAMAP-Rule" id="MF_00276"/>
    </source>
</evidence>
<feature type="transmembrane region" description="Helical" evidence="11">
    <location>
        <begin position="20"/>
        <end position="42"/>
    </location>
</feature>
<evidence type="ECO:0000256" key="2">
    <source>
        <dbReference type="ARBA" id="ARBA00022475"/>
    </source>
</evidence>
<comment type="subunit">
    <text evidence="11">The system is composed of three essential subunits: KdpA, KdpB and KdpC.</text>
</comment>